<dbReference type="PANTHER" id="PTHR11161">
    <property type="entry name" value="O-ACYLTRANSFERASE"/>
    <property type="match status" value="1"/>
</dbReference>
<dbReference type="SMART" id="SM00020">
    <property type="entry name" value="Tryp_SPc"/>
    <property type="match status" value="1"/>
</dbReference>
<feature type="transmembrane region" description="Helical" evidence="1">
    <location>
        <begin position="951"/>
        <end position="974"/>
    </location>
</feature>
<dbReference type="InterPro" id="IPR043504">
    <property type="entry name" value="Peptidase_S1_PA_chymotrypsin"/>
</dbReference>
<feature type="transmembrane region" description="Helical" evidence="1">
    <location>
        <begin position="833"/>
        <end position="853"/>
    </location>
</feature>
<name>A0A2H1VFZ7_SPOFR</name>
<gene>
    <name evidence="3" type="ORF">SFRICE_008526</name>
</gene>
<dbReference type="InterPro" id="IPR052728">
    <property type="entry name" value="O2_lipid_transport_reg"/>
</dbReference>
<dbReference type="Pfam" id="PF00089">
    <property type="entry name" value="Trypsin"/>
    <property type="match status" value="1"/>
</dbReference>
<feature type="transmembrane region" description="Helical" evidence="1">
    <location>
        <begin position="658"/>
        <end position="678"/>
    </location>
</feature>
<proteinExistence type="predicted"/>
<keyword evidence="1" id="KW-1133">Transmembrane helix</keyword>
<sequence length="1057" mass="121506">MLFSVQLGAGVMWERLRCSADAEQTMPEGPVSDIGRFPWLGLVQHSFYIAGRVHFAITGAVLIHPGFAIAAAEDIARIEPTELKNNTKLILWGSKGKENQKYAVDVMDYILHPQYQERLTFATIALLDLVGWSETQFNDWKAPVLPICMPVKGGGLFTDMYAIKFTDTSKEMQKEVYKMKFVDDQDCEEFYYKAQLSYGKTNPVNPVCAVSENITTPCVWDSGTALVTRQSWGFWKLLGFALRSPGCGAPTRFLNIHDYLPWINDVISRKAYEDYEDVYKLAMRRLSPYKFILFKGTTKLPKGIGQCSRRARGSVLYKDSSEFNTNSNLAQGFFHIEISHIASFRCVEVNLDCKIRTNAAIWLEHNCHPDMRGLAYNQSRAGERERLLCFVYFKTSAFVEVRFIFSFSATIEVTLFGVHETTRNIPNPFKSTQHTTAWWPTTSKFIMSQWVPTNVWWYDAETSSFPKLFQLDDYERCLAKEDGLYCLGTFDLTPTKLPHTTYDLMKANESYRHFNRTRIHRGYCVSDRCSSAALAPFNTTLDPANSPEQLFERCTDFYMQAENYHASLKSLDYCRTHSHIIEASERPPTSAEVIFKNVVYTLIIANIVGTIYHNFAGDNPNKNKLLSSFSIPDNWRRLTFIREGGDPRQAALVPMEGLRVMALGFTTYAHACVIHYMYHIKNPEYLEELTQRMDGIYLSAGTSLIQVFVMMTSFLTGYNLLIYSQKQELGLHMLPLCIIKRLVRITPVHIFIVGFAATWWLDTRGGPLVSTTIGLESEACTSKFWSHVFLVNNIVETDKYCVVPTWFLPVNMHMYIVACAFTLVLWRRRCFAVRLYLVLFFVTCLLNGFVAYMKDYRSMIYLATPEHIRRIFRDNLSFTEFYISSWGALPACFLGLILAHIQFALDERKIKLSDYKWFVYLHYTMFPVLFTWALTGIYAREHSSSDLFNAVYIAFDRPLFCILMCIGLLGAFHIDGPIRKFYSWRGWRTMARMSLTVMLLHWCVDMTIATRSVAYGTSATDMLVDWCATNLITYVLAVPITVLVEIPMQRFIEALIF</sequence>
<dbReference type="GO" id="GO:0004252">
    <property type="term" value="F:serine-type endopeptidase activity"/>
    <property type="evidence" value="ECO:0007669"/>
    <property type="project" value="InterPro"/>
</dbReference>
<reference evidence="3" key="1">
    <citation type="submission" date="2016-07" db="EMBL/GenBank/DDBJ databases">
        <authorList>
            <person name="Bretaudeau A."/>
        </authorList>
    </citation>
    <scope>NUCLEOTIDE SEQUENCE</scope>
    <source>
        <strain evidence="3">Rice</strain>
        <tissue evidence="3">Whole body</tissue>
    </source>
</reference>
<evidence type="ECO:0000313" key="3">
    <source>
        <dbReference type="EMBL" id="SOQ39759.1"/>
    </source>
</evidence>
<feature type="transmembrane region" description="Helical" evidence="1">
    <location>
        <begin position="698"/>
        <end position="721"/>
    </location>
</feature>
<dbReference type="PROSITE" id="PS50240">
    <property type="entry name" value="TRYPSIN_DOM"/>
    <property type="match status" value="1"/>
</dbReference>
<dbReference type="InterPro" id="IPR001254">
    <property type="entry name" value="Trypsin_dom"/>
</dbReference>
<keyword evidence="1" id="KW-0472">Membrane</keyword>
<protein>
    <submittedName>
        <fullName evidence="3">SFRICE_008526</fullName>
    </submittedName>
</protein>
<evidence type="ECO:0000256" key="1">
    <source>
        <dbReference type="SAM" id="Phobius"/>
    </source>
</evidence>
<feature type="transmembrane region" description="Helical" evidence="1">
    <location>
        <begin position="598"/>
        <end position="615"/>
    </location>
</feature>
<feature type="transmembrane region" description="Helical" evidence="1">
    <location>
        <begin position="917"/>
        <end position="939"/>
    </location>
</feature>
<feature type="transmembrane region" description="Helical" evidence="1">
    <location>
        <begin position="742"/>
        <end position="761"/>
    </location>
</feature>
<feature type="transmembrane region" description="Helical" evidence="1">
    <location>
        <begin position="1023"/>
        <end position="1044"/>
    </location>
</feature>
<dbReference type="AlphaFoldDB" id="A0A2H1VFZ7"/>
<accession>A0A2H1VFZ7</accession>
<feature type="transmembrane region" description="Helical" evidence="1">
    <location>
        <begin position="806"/>
        <end position="826"/>
    </location>
</feature>
<dbReference type="InterPro" id="IPR009003">
    <property type="entry name" value="Peptidase_S1_PA"/>
</dbReference>
<dbReference type="SUPFAM" id="SSF50494">
    <property type="entry name" value="Trypsin-like serine proteases"/>
    <property type="match status" value="1"/>
</dbReference>
<keyword evidence="1" id="KW-0812">Transmembrane</keyword>
<feature type="transmembrane region" description="Helical" evidence="1">
    <location>
        <begin position="995"/>
        <end position="1017"/>
    </location>
</feature>
<feature type="transmembrane region" description="Helical" evidence="1">
    <location>
        <begin position="883"/>
        <end position="905"/>
    </location>
</feature>
<dbReference type="EMBL" id="ODYU01002360">
    <property type="protein sequence ID" value="SOQ39759.1"/>
    <property type="molecule type" value="Genomic_DNA"/>
</dbReference>
<organism evidence="3">
    <name type="scientific">Spodoptera frugiperda</name>
    <name type="common">Fall armyworm</name>
    <dbReference type="NCBI Taxonomy" id="7108"/>
    <lineage>
        <taxon>Eukaryota</taxon>
        <taxon>Metazoa</taxon>
        <taxon>Ecdysozoa</taxon>
        <taxon>Arthropoda</taxon>
        <taxon>Hexapoda</taxon>
        <taxon>Insecta</taxon>
        <taxon>Pterygota</taxon>
        <taxon>Neoptera</taxon>
        <taxon>Endopterygota</taxon>
        <taxon>Lepidoptera</taxon>
        <taxon>Glossata</taxon>
        <taxon>Ditrysia</taxon>
        <taxon>Noctuoidea</taxon>
        <taxon>Noctuidae</taxon>
        <taxon>Amphipyrinae</taxon>
        <taxon>Spodoptera</taxon>
    </lineage>
</organism>
<dbReference type="PANTHER" id="PTHR11161:SF72">
    <property type="entry name" value="FI21449P1"/>
    <property type="match status" value="1"/>
</dbReference>
<feature type="domain" description="Peptidase S1" evidence="2">
    <location>
        <begin position="26"/>
        <end position="268"/>
    </location>
</feature>
<evidence type="ECO:0000259" key="2">
    <source>
        <dbReference type="PROSITE" id="PS50240"/>
    </source>
</evidence>
<dbReference type="GO" id="GO:0006508">
    <property type="term" value="P:proteolysis"/>
    <property type="evidence" value="ECO:0007669"/>
    <property type="project" value="InterPro"/>
</dbReference>
<dbReference type="Gene3D" id="2.40.10.10">
    <property type="entry name" value="Trypsin-like serine proteases"/>
    <property type="match status" value="1"/>
</dbReference>